<name>A0A164D984_9CRUS</name>
<proteinExistence type="predicted"/>
<dbReference type="AlphaFoldDB" id="A0A164D984"/>
<keyword evidence="3" id="KW-1185">Reference proteome</keyword>
<dbReference type="Proteomes" id="UP000076858">
    <property type="component" value="Unassembled WGS sequence"/>
</dbReference>
<dbReference type="EMBL" id="LRGB01028475">
    <property type="protein sequence ID" value="KZR95531.1"/>
    <property type="molecule type" value="Genomic_DNA"/>
</dbReference>
<evidence type="ECO:0000259" key="1">
    <source>
        <dbReference type="Pfam" id="PF21788"/>
    </source>
</evidence>
<evidence type="ECO:0000313" key="3">
    <source>
        <dbReference type="Proteomes" id="UP000076858"/>
    </source>
</evidence>
<protein>
    <recommendedName>
        <fullName evidence="1">Transposable element P transposase-like GTP-binding insertion domain-containing protein</fullName>
    </recommendedName>
</protein>
<dbReference type="OrthoDB" id="6378996at2759"/>
<organism evidence="2 3">
    <name type="scientific">Daphnia magna</name>
    <dbReference type="NCBI Taxonomy" id="35525"/>
    <lineage>
        <taxon>Eukaryota</taxon>
        <taxon>Metazoa</taxon>
        <taxon>Ecdysozoa</taxon>
        <taxon>Arthropoda</taxon>
        <taxon>Crustacea</taxon>
        <taxon>Branchiopoda</taxon>
        <taxon>Diplostraca</taxon>
        <taxon>Cladocera</taxon>
        <taxon>Anomopoda</taxon>
        <taxon>Daphniidae</taxon>
        <taxon>Daphnia</taxon>
    </lineage>
</organism>
<dbReference type="InterPro" id="IPR048366">
    <property type="entry name" value="TNP-like_GBD"/>
</dbReference>
<accession>A0A164D984</accession>
<gene>
    <name evidence="2" type="ORF">APZ42_010710</name>
</gene>
<evidence type="ECO:0000313" key="2">
    <source>
        <dbReference type="EMBL" id="KZR95531.1"/>
    </source>
</evidence>
<comment type="caution">
    <text evidence="2">The sequence shown here is derived from an EMBL/GenBank/DDBJ whole genome shotgun (WGS) entry which is preliminary data.</text>
</comment>
<dbReference type="Pfam" id="PF21788">
    <property type="entry name" value="TNP-like_GBD"/>
    <property type="match status" value="1"/>
</dbReference>
<reference evidence="2 3" key="1">
    <citation type="submission" date="2016-03" db="EMBL/GenBank/DDBJ databases">
        <title>EvidentialGene: Evidence-directed Construction of Genes on Genomes.</title>
        <authorList>
            <person name="Gilbert D.G."/>
            <person name="Choi J.-H."/>
            <person name="Mockaitis K."/>
            <person name="Colbourne J."/>
            <person name="Pfrender M."/>
        </authorList>
    </citation>
    <scope>NUCLEOTIDE SEQUENCE [LARGE SCALE GENOMIC DNA]</scope>
    <source>
        <strain evidence="2 3">Xinb3</strain>
        <tissue evidence="2">Complete organism</tissue>
    </source>
</reference>
<sequence>MVDVPHLLKVVRNNMETHRCVQFQGRLVNYKHYEELFDFAKTKQITLGYHLSESHIHPNNFQKMNVRLSAQLFSNKTAMAFNVLRNYKEDTEVGRLIKSTFKDTEKIERLTKVMNDVFYILNLRF</sequence>
<feature type="domain" description="Transposable element P transposase-like GTP-binding insertion" evidence="1">
    <location>
        <begin position="6"/>
        <end position="124"/>
    </location>
</feature>